<accession>A0A1X7M5N5</accession>
<dbReference type="AlphaFoldDB" id="A0A1X7M5N5"/>
<dbReference type="Gene3D" id="3.40.190.10">
    <property type="entry name" value="Periplasmic binding protein-like II"/>
    <property type="match status" value="2"/>
</dbReference>
<dbReference type="CDD" id="cd08414">
    <property type="entry name" value="PBP2_LTTR_aromatics_like"/>
    <property type="match status" value="1"/>
</dbReference>
<dbReference type="InterPro" id="IPR036390">
    <property type="entry name" value="WH_DNA-bd_sf"/>
</dbReference>
<keyword evidence="2" id="KW-0805">Transcription regulation</keyword>
<dbReference type="OrthoDB" id="5292387at2"/>
<dbReference type="FunFam" id="1.10.10.10:FF:000001">
    <property type="entry name" value="LysR family transcriptional regulator"/>
    <property type="match status" value="1"/>
</dbReference>
<dbReference type="PROSITE" id="PS50931">
    <property type="entry name" value="HTH_LYSR"/>
    <property type="match status" value="1"/>
</dbReference>
<gene>
    <name evidence="6" type="ORF">SAMN06265784_11779</name>
</gene>
<evidence type="ECO:0000256" key="2">
    <source>
        <dbReference type="ARBA" id="ARBA00023015"/>
    </source>
</evidence>
<dbReference type="PANTHER" id="PTHR30346:SF0">
    <property type="entry name" value="HCA OPERON TRANSCRIPTIONAL ACTIVATOR HCAR"/>
    <property type="match status" value="1"/>
</dbReference>
<dbReference type="InterPro" id="IPR036388">
    <property type="entry name" value="WH-like_DNA-bd_sf"/>
</dbReference>
<dbReference type="GO" id="GO:0003700">
    <property type="term" value="F:DNA-binding transcription factor activity"/>
    <property type="evidence" value="ECO:0007669"/>
    <property type="project" value="InterPro"/>
</dbReference>
<evidence type="ECO:0000256" key="3">
    <source>
        <dbReference type="ARBA" id="ARBA00023125"/>
    </source>
</evidence>
<evidence type="ECO:0000313" key="6">
    <source>
        <dbReference type="EMBL" id="SMG60709.1"/>
    </source>
</evidence>
<dbReference type="RefSeq" id="WP_085489463.1">
    <property type="nucleotide sequence ID" value="NZ_FXAT01000017.1"/>
</dbReference>
<dbReference type="PRINTS" id="PR00039">
    <property type="entry name" value="HTHLYSR"/>
</dbReference>
<evidence type="ECO:0000313" key="7">
    <source>
        <dbReference type="Proteomes" id="UP000193228"/>
    </source>
</evidence>
<dbReference type="InterPro" id="IPR005119">
    <property type="entry name" value="LysR_subst-bd"/>
</dbReference>
<comment type="similarity">
    <text evidence="1">Belongs to the LysR transcriptional regulatory family.</text>
</comment>
<dbReference type="Proteomes" id="UP000193228">
    <property type="component" value="Unassembled WGS sequence"/>
</dbReference>
<dbReference type="SUPFAM" id="SSF53850">
    <property type="entry name" value="Periplasmic binding protein-like II"/>
    <property type="match status" value="1"/>
</dbReference>
<proteinExistence type="inferred from homology"/>
<keyword evidence="3" id="KW-0238">DNA-binding</keyword>
<protein>
    <submittedName>
        <fullName evidence="6">Transcriptional regulator, LysR family</fullName>
    </submittedName>
</protein>
<dbReference type="EMBL" id="FXAT01000017">
    <property type="protein sequence ID" value="SMG60709.1"/>
    <property type="molecule type" value="Genomic_DNA"/>
</dbReference>
<dbReference type="STRING" id="1515439.SAMN06265784_11779"/>
<dbReference type="Pfam" id="PF00126">
    <property type="entry name" value="HTH_1"/>
    <property type="match status" value="1"/>
</dbReference>
<dbReference type="GO" id="GO:0032993">
    <property type="term" value="C:protein-DNA complex"/>
    <property type="evidence" value="ECO:0007669"/>
    <property type="project" value="TreeGrafter"/>
</dbReference>
<feature type="domain" description="HTH lysR-type" evidence="5">
    <location>
        <begin position="2"/>
        <end position="59"/>
    </location>
</feature>
<evidence type="ECO:0000256" key="1">
    <source>
        <dbReference type="ARBA" id="ARBA00009437"/>
    </source>
</evidence>
<name>A0A1X7M5N5_9BURK</name>
<dbReference type="PANTHER" id="PTHR30346">
    <property type="entry name" value="TRANSCRIPTIONAL DUAL REGULATOR HCAR-RELATED"/>
    <property type="match status" value="1"/>
</dbReference>
<evidence type="ECO:0000256" key="4">
    <source>
        <dbReference type="ARBA" id="ARBA00023163"/>
    </source>
</evidence>
<dbReference type="GO" id="GO:0003677">
    <property type="term" value="F:DNA binding"/>
    <property type="evidence" value="ECO:0007669"/>
    <property type="project" value="UniProtKB-KW"/>
</dbReference>
<dbReference type="SUPFAM" id="SSF46785">
    <property type="entry name" value="Winged helix' DNA-binding domain"/>
    <property type="match status" value="1"/>
</dbReference>
<reference evidence="7" key="1">
    <citation type="submission" date="2017-04" db="EMBL/GenBank/DDBJ databases">
        <authorList>
            <person name="Varghese N."/>
            <person name="Submissions S."/>
        </authorList>
    </citation>
    <scope>NUCLEOTIDE SEQUENCE [LARGE SCALE GENOMIC DNA]</scope>
    <source>
        <strain evidence="7">LMG 29540</strain>
    </source>
</reference>
<organism evidence="6 7">
    <name type="scientific">Paraburkholderia susongensis</name>
    <dbReference type="NCBI Taxonomy" id="1515439"/>
    <lineage>
        <taxon>Bacteria</taxon>
        <taxon>Pseudomonadati</taxon>
        <taxon>Pseudomonadota</taxon>
        <taxon>Betaproteobacteria</taxon>
        <taxon>Burkholderiales</taxon>
        <taxon>Burkholderiaceae</taxon>
        <taxon>Paraburkholderia</taxon>
    </lineage>
</organism>
<sequence length="308" mass="33788">MISTRLLVQFVAVAEELHFGRAANRLHMAQPPLSQAIKHLEAVVGVQLLARSRHGVALTPAGSAFLDEAREWLAVGQRAIDTARRANEGLTGRITIGFVGSVSYLILPGILREIGARYPSIHVDLREQTSTEQIESLHMRKIDLGIVRLPLNNMGDIRTHVIHRERFIAVLPKDHALATRKAKSIRLEELAGDSFMVFPPDRIPSLHAKFLMACEEAGFSPRVRLESWQMSSMVSLVASGMGVALLPEQVRASPHPGVIYKTLSNRSTHLDLTIAAAWRTDSVSAGLHSVLKMLTAPGFHAARPTRPG</sequence>
<dbReference type="Gene3D" id="1.10.10.10">
    <property type="entry name" value="Winged helix-like DNA-binding domain superfamily/Winged helix DNA-binding domain"/>
    <property type="match status" value="1"/>
</dbReference>
<keyword evidence="7" id="KW-1185">Reference proteome</keyword>
<dbReference type="Pfam" id="PF03466">
    <property type="entry name" value="LysR_substrate"/>
    <property type="match status" value="1"/>
</dbReference>
<evidence type="ECO:0000259" key="5">
    <source>
        <dbReference type="PROSITE" id="PS50931"/>
    </source>
</evidence>
<keyword evidence="4" id="KW-0804">Transcription</keyword>
<dbReference type="InterPro" id="IPR000847">
    <property type="entry name" value="LysR_HTH_N"/>
</dbReference>